<dbReference type="EC" id="2.1.1.85" evidence="4"/>
<dbReference type="PROSITE" id="PS51565">
    <property type="entry name" value="SAM_MT85_SETD3"/>
    <property type="match status" value="1"/>
</dbReference>
<keyword evidence="1 4" id="KW-0489">Methyltransferase</keyword>
<keyword evidence="2 4" id="KW-0808">Transferase</keyword>
<keyword evidence="7" id="KW-1185">Reference proteome</keyword>
<comment type="caution">
    <text evidence="6">The sequence shown here is derived from an EMBL/GenBank/DDBJ whole genome shotgun (WGS) entry which is preliminary data.</text>
</comment>
<dbReference type="AlphaFoldDB" id="A0ABD2JLU5"/>
<dbReference type="GO" id="GO:0018064">
    <property type="term" value="F:protein-L-histidine N-tele-methyltransferase activity"/>
    <property type="evidence" value="ECO:0007669"/>
    <property type="project" value="UniProtKB-EC"/>
</dbReference>
<dbReference type="EMBL" id="JBICBT010000941">
    <property type="protein sequence ID" value="KAL3091594.1"/>
    <property type="molecule type" value="Genomic_DNA"/>
</dbReference>
<evidence type="ECO:0000313" key="7">
    <source>
        <dbReference type="Proteomes" id="UP001620626"/>
    </source>
</evidence>
<dbReference type="InterPro" id="IPR044428">
    <property type="entry name" value="SETD3_SET"/>
</dbReference>
<dbReference type="InterPro" id="IPR046341">
    <property type="entry name" value="SET_dom_sf"/>
</dbReference>
<dbReference type="InterPro" id="IPR001214">
    <property type="entry name" value="SET_dom"/>
</dbReference>
<dbReference type="GO" id="GO:0032259">
    <property type="term" value="P:methylation"/>
    <property type="evidence" value="ECO:0007669"/>
    <property type="project" value="UniProtKB-KW"/>
</dbReference>
<evidence type="ECO:0000256" key="2">
    <source>
        <dbReference type="ARBA" id="ARBA00022679"/>
    </source>
</evidence>
<dbReference type="PANTHER" id="PTHR13271">
    <property type="entry name" value="UNCHARACTERIZED PUTATIVE METHYLTRANSFERASE"/>
    <property type="match status" value="1"/>
</dbReference>
<evidence type="ECO:0000259" key="5">
    <source>
        <dbReference type="Pfam" id="PF00856"/>
    </source>
</evidence>
<reference evidence="6 7" key="1">
    <citation type="submission" date="2024-10" db="EMBL/GenBank/DDBJ databases">
        <authorList>
            <person name="Kim D."/>
        </authorList>
    </citation>
    <scope>NUCLEOTIDE SEQUENCE [LARGE SCALE GENOMIC DNA]</scope>
    <source>
        <strain evidence="6">BH-2024</strain>
    </source>
</reference>
<organism evidence="6 7">
    <name type="scientific">Heterodera trifolii</name>
    <dbReference type="NCBI Taxonomy" id="157864"/>
    <lineage>
        <taxon>Eukaryota</taxon>
        <taxon>Metazoa</taxon>
        <taxon>Ecdysozoa</taxon>
        <taxon>Nematoda</taxon>
        <taxon>Chromadorea</taxon>
        <taxon>Rhabditida</taxon>
        <taxon>Tylenchina</taxon>
        <taxon>Tylenchomorpha</taxon>
        <taxon>Tylenchoidea</taxon>
        <taxon>Heteroderidae</taxon>
        <taxon>Heteroderinae</taxon>
        <taxon>Heterodera</taxon>
    </lineage>
</organism>
<dbReference type="Gene3D" id="3.90.1410.10">
    <property type="entry name" value="set domain protein methyltransferase, domain 1"/>
    <property type="match status" value="1"/>
</dbReference>
<comment type="catalytic activity">
    <reaction evidence="4">
        <text>L-histidyl-[protein] + S-adenosyl-L-methionine = N(tele)-methyl-L-histidyl-[protein] + S-adenosyl-L-homocysteine + H(+)</text>
        <dbReference type="Rhea" id="RHEA:19369"/>
        <dbReference type="Rhea" id="RHEA-COMP:9745"/>
        <dbReference type="Rhea" id="RHEA-COMP:11600"/>
        <dbReference type="ChEBI" id="CHEBI:15378"/>
        <dbReference type="ChEBI" id="CHEBI:16367"/>
        <dbReference type="ChEBI" id="CHEBI:29979"/>
        <dbReference type="ChEBI" id="CHEBI:57856"/>
        <dbReference type="ChEBI" id="CHEBI:59789"/>
        <dbReference type="EC" id="2.1.1.85"/>
    </reaction>
</comment>
<evidence type="ECO:0000313" key="6">
    <source>
        <dbReference type="EMBL" id="KAL3091594.1"/>
    </source>
</evidence>
<evidence type="ECO:0000256" key="3">
    <source>
        <dbReference type="ARBA" id="ARBA00022691"/>
    </source>
</evidence>
<accession>A0ABD2JLU5</accession>
<gene>
    <name evidence="6" type="ORF">niasHT_024176</name>
</gene>
<dbReference type="Pfam" id="PF00856">
    <property type="entry name" value="SET"/>
    <property type="match status" value="1"/>
</dbReference>
<evidence type="ECO:0000256" key="1">
    <source>
        <dbReference type="ARBA" id="ARBA00022603"/>
    </source>
</evidence>
<keyword evidence="3 4" id="KW-0949">S-adenosyl-L-methionine</keyword>
<dbReference type="SUPFAM" id="SSF82199">
    <property type="entry name" value="SET domain"/>
    <property type="match status" value="1"/>
</dbReference>
<feature type="domain" description="SET" evidence="5">
    <location>
        <begin position="89"/>
        <end position="320"/>
    </location>
</feature>
<sequence>MKKIENATSVASKLTGLWCEIFSRPPPENTNKLWEEYNKINSELQLLKLVRCDQFQRQSRLEQIPSFMNWCVEMGIRHSGLDILCSPHGLCLSATEPLEEGAIVAEVPLSAIFSTDVAENIVSLKHILQDKLLQSMENVALAICVAHEILRGSESQWAAYFTTLPSTFPTPLFYSEEQLTALKPSPVFEEFLRMHRAIARQFVYFYLQILGDNGNKSNKCPPSKMFAKSPFTTQNFTFDFYRWCVSVVSTRINMVPSQHKKGEDGKPRMIPALIPFIDMANHANSAANPGSVYFECETNSVKIQLNKPILNGEELFIHYGPRTNAKFLLHNGFVPQQPNPDDLFELKIGLHRTSPNFDAKMQHLAAASIFPTNNQPSKNVVFSFQLQMEPSAESIKQSPLFVFAKVFVSDGDLISIDAVQNTQKAIKFVYDRLNLLLRGYKAANQQDSVVFNGSDSQKLKDAEEAILKSHLKCLEEVI</sequence>
<dbReference type="InterPro" id="IPR025785">
    <property type="entry name" value="SETD3"/>
</dbReference>
<comment type="similarity">
    <text evidence="4">Belongs to the class V-like SAM-binding methyltransferase superfamily. SETD3 actin-histidine methyltransferase family.</text>
</comment>
<dbReference type="Proteomes" id="UP001620626">
    <property type="component" value="Unassembled WGS sequence"/>
</dbReference>
<dbReference type="PANTHER" id="PTHR13271:SF47">
    <property type="entry name" value="ACTIN-HISTIDINE N-METHYLTRANSFERASE"/>
    <property type="match status" value="1"/>
</dbReference>
<evidence type="ECO:0000256" key="4">
    <source>
        <dbReference type="PROSITE-ProRule" id="PRU00898"/>
    </source>
</evidence>
<dbReference type="InterPro" id="IPR050600">
    <property type="entry name" value="SETD3_SETD6_MTase"/>
</dbReference>
<proteinExistence type="inferred from homology"/>
<protein>
    <recommendedName>
        <fullName evidence="4">protein-histidine N-methyltransferase</fullName>
        <ecNumber evidence="4">2.1.1.85</ecNumber>
    </recommendedName>
</protein>
<dbReference type="CDD" id="cd19176">
    <property type="entry name" value="SET_SETD3"/>
    <property type="match status" value="1"/>
</dbReference>
<name>A0ABD2JLU5_9BILA</name>